<dbReference type="EMBL" id="BAAAUV010000007">
    <property type="protein sequence ID" value="GAA3213572.1"/>
    <property type="molecule type" value="Genomic_DNA"/>
</dbReference>
<evidence type="ECO:0000313" key="4">
    <source>
        <dbReference type="EMBL" id="GAA3213572.1"/>
    </source>
</evidence>
<keyword evidence="5" id="KW-1185">Reference proteome</keyword>
<dbReference type="Pfam" id="PF13855">
    <property type="entry name" value="LRR_8"/>
    <property type="match status" value="1"/>
</dbReference>
<dbReference type="InterPro" id="IPR050216">
    <property type="entry name" value="LRR_domain-containing"/>
</dbReference>
<dbReference type="Gene3D" id="3.80.10.10">
    <property type="entry name" value="Ribonuclease Inhibitor"/>
    <property type="match status" value="2"/>
</dbReference>
<organism evidence="4 5">
    <name type="scientific">Actinocorallia longicatena</name>
    <dbReference type="NCBI Taxonomy" id="111803"/>
    <lineage>
        <taxon>Bacteria</taxon>
        <taxon>Bacillati</taxon>
        <taxon>Actinomycetota</taxon>
        <taxon>Actinomycetes</taxon>
        <taxon>Streptosporangiales</taxon>
        <taxon>Thermomonosporaceae</taxon>
        <taxon>Actinocorallia</taxon>
    </lineage>
</organism>
<gene>
    <name evidence="4" type="ORF">GCM10010468_33690</name>
</gene>
<dbReference type="PROSITE" id="PS51450">
    <property type="entry name" value="LRR"/>
    <property type="match status" value="1"/>
</dbReference>
<accession>A0ABP6QCZ3</accession>
<dbReference type="Pfam" id="PF23598">
    <property type="entry name" value="LRR_14"/>
    <property type="match status" value="1"/>
</dbReference>
<dbReference type="Proteomes" id="UP001501237">
    <property type="component" value="Unassembled WGS sequence"/>
</dbReference>
<dbReference type="SUPFAM" id="SSF52058">
    <property type="entry name" value="L domain-like"/>
    <property type="match status" value="1"/>
</dbReference>
<keyword evidence="1" id="KW-0433">Leucine-rich repeat</keyword>
<dbReference type="InterPro" id="IPR055414">
    <property type="entry name" value="LRR_R13L4/SHOC2-like"/>
</dbReference>
<comment type="caution">
    <text evidence="4">The sequence shown here is derived from an EMBL/GenBank/DDBJ whole genome shotgun (WGS) entry which is preliminary data.</text>
</comment>
<dbReference type="InterPro" id="IPR001611">
    <property type="entry name" value="Leu-rich_rpt"/>
</dbReference>
<sequence>MTSSVSPAGYRIISAEEAQSRFEVSEDVAHPFGDFAAEQEIRLYEGGLVVAGDLEPESDDDWIPYNVIVDGDLSVAGTLDWWDSGSGNFLLVTGDVTARNVILSGCPELCVRGDLTATGGVQGSYGDDGGVLTVRGLLRAPFVMSTLYFCMYFDRPPEALHIADPYRTNQPVDFTHDELGELVVPEMFGKNGSVDERTIGAALREGRPVLRDGIRPAHEIALAELRALRERPEEVTELDLSDRKLREFPRDLLSFPRLRILSLAGNGDLGTLPEGLGVLSELEELNLSGTGLTALPGSFGELRALRVLDISGNALTALPDSLGDLTHLEVLRAARLSCPVPPALGRLGSLRELDLSNLQPGEYNDIVAFPSPITGLANLRTLKLSHVWLAELPDTLLALTALEHLDLRGSLSEGLRRLPDLARLPLRVLRLSGNTPWSFQPEPDPDLLSAVWSITTLEHLEIDRWNEKRSGTTVTRRPLITLPDDAFARMPGLRLLDLSFNPLKTLPESFFSLPLLAAADLGHTDLDAPTTTRVHTTYPALRGSLRPAGD</sequence>
<evidence type="ECO:0000259" key="3">
    <source>
        <dbReference type="Pfam" id="PF23598"/>
    </source>
</evidence>
<proteinExistence type="predicted"/>
<name>A0ABP6QCZ3_9ACTN</name>
<protein>
    <recommendedName>
        <fullName evidence="3">Disease resistance R13L4/SHOC-2-like LRR domain-containing protein</fullName>
    </recommendedName>
</protein>
<evidence type="ECO:0000256" key="1">
    <source>
        <dbReference type="ARBA" id="ARBA00022614"/>
    </source>
</evidence>
<evidence type="ECO:0000313" key="5">
    <source>
        <dbReference type="Proteomes" id="UP001501237"/>
    </source>
</evidence>
<dbReference type="InterPro" id="IPR003591">
    <property type="entry name" value="Leu-rich_rpt_typical-subtyp"/>
</dbReference>
<dbReference type="SMART" id="SM00369">
    <property type="entry name" value="LRR_TYP"/>
    <property type="match status" value="4"/>
</dbReference>
<reference evidence="5" key="1">
    <citation type="journal article" date="2019" name="Int. J. Syst. Evol. Microbiol.">
        <title>The Global Catalogue of Microorganisms (GCM) 10K type strain sequencing project: providing services to taxonomists for standard genome sequencing and annotation.</title>
        <authorList>
            <consortium name="The Broad Institute Genomics Platform"/>
            <consortium name="The Broad Institute Genome Sequencing Center for Infectious Disease"/>
            <person name="Wu L."/>
            <person name="Ma J."/>
        </authorList>
    </citation>
    <scope>NUCLEOTIDE SEQUENCE [LARGE SCALE GENOMIC DNA]</scope>
    <source>
        <strain evidence="5">JCM 9377</strain>
    </source>
</reference>
<keyword evidence="2" id="KW-0677">Repeat</keyword>
<dbReference type="PANTHER" id="PTHR48051:SF1">
    <property type="entry name" value="RAS SUPPRESSOR PROTEIN 1"/>
    <property type="match status" value="1"/>
</dbReference>
<dbReference type="PANTHER" id="PTHR48051">
    <property type="match status" value="1"/>
</dbReference>
<dbReference type="RefSeq" id="WP_344829066.1">
    <property type="nucleotide sequence ID" value="NZ_BAAAUV010000007.1"/>
</dbReference>
<dbReference type="InterPro" id="IPR032675">
    <property type="entry name" value="LRR_dom_sf"/>
</dbReference>
<evidence type="ECO:0000256" key="2">
    <source>
        <dbReference type="ARBA" id="ARBA00022737"/>
    </source>
</evidence>
<feature type="domain" description="Disease resistance R13L4/SHOC-2-like LRR" evidence="3">
    <location>
        <begin position="251"/>
        <end position="358"/>
    </location>
</feature>